<keyword evidence="1" id="KW-0175">Coiled coil</keyword>
<feature type="coiled-coil region" evidence="1">
    <location>
        <begin position="43"/>
        <end position="77"/>
    </location>
</feature>
<dbReference type="OrthoDB" id="5988820at2759"/>
<feature type="domain" description="SAP" evidence="2">
    <location>
        <begin position="670"/>
        <end position="704"/>
    </location>
</feature>
<gene>
    <name evidence="3" type="ORF">AWC38_SpisGene18772</name>
</gene>
<dbReference type="SMART" id="SM00513">
    <property type="entry name" value="SAP"/>
    <property type="match status" value="1"/>
</dbReference>
<accession>A0A2B4RJD6</accession>
<dbReference type="Pfam" id="PF02037">
    <property type="entry name" value="SAP"/>
    <property type="match status" value="1"/>
</dbReference>
<evidence type="ECO:0000259" key="2">
    <source>
        <dbReference type="SMART" id="SM00513"/>
    </source>
</evidence>
<sequence length="708" mass="79643">MAILLVAMRSLALEEERVGAVGEELAAKAARLDVRESELREGNLDMQKKLDDTAIKLEELQKVKEASEKEASVVRDELLSVKKQYEQVKSMLLLLGLDPKQFSKSRRASNSTSKDMISDFNSTTRYRRRKETEKALQFIHGGATGSYYGAWDYIAANSPKELIDEFLSGYKRGRYLQETLGKAMKEFQSSPESIKHAVAMKYQNFLSRRKFNLVCKTQSSYFNGENEVWIPRNVQCLGINIRLPQAVSDKVVDKFVKDLNIGHCNQIPRTPGVTRTVTGLVLMIMDLHFRVPHLAKKLTWFNELENHFIFQFSDDGAPETSQLTMSLGSITFWNLGDRVRSRDYQYLLHCVSLSEKDQVLEDLWDQHTAEMALLEGNITTVCGKQCTAEFQPSADMSWQSWANNEVNQAATHPSPYANVSKTNMTTMGGSIGFGDGDTWEPYTNAVREKHVKLVQEFTSSLPATLSEKAKHENILTGKFDDFVNILGAPVVNCTLRSTAAEQELVWSTNDLLPFKQSTGNQVARLEMIHQTKQKPDYVKKDARLDVSAGNQAIMVGDDPQRKTETILCEKRSQTGHCMQGAGERVSRLEIAEQANERLVTHMENTCTKRQIPDAGKPGCGLGYLVPFIKEHYADENKSVCKNQFADEVTLTSHLASHGSQPLITAVNKAPKDMKVNELKTELRARRLCETGNKDILVRRLEGAIADEN</sequence>
<keyword evidence="4" id="KW-1185">Reference proteome</keyword>
<dbReference type="InterPro" id="IPR003034">
    <property type="entry name" value="SAP_dom"/>
</dbReference>
<protein>
    <recommendedName>
        <fullName evidence="2">SAP domain-containing protein</fullName>
    </recommendedName>
</protein>
<organism evidence="3 4">
    <name type="scientific">Stylophora pistillata</name>
    <name type="common">Smooth cauliflower coral</name>
    <dbReference type="NCBI Taxonomy" id="50429"/>
    <lineage>
        <taxon>Eukaryota</taxon>
        <taxon>Metazoa</taxon>
        <taxon>Cnidaria</taxon>
        <taxon>Anthozoa</taxon>
        <taxon>Hexacorallia</taxon>
        <taxon>Scleractinia</taxon>
        <taxon>Astrocoeniina</taxon>
        <taxon>Pocilloporidae</taxon>
        <taxon>Stylophora</taxon>
    </lineage>
</organism>
<dbReference type="AlphaFoldDB" id="A0A2B4RJD6"/>
<dbReference type="InterPro" id="IPR036361">
    <property type="entry name" value="SAP_dom_sf"/>
</dbReference>
<comment type="caution">
    <text evidence="3">The sequence shown here is derived from an EMBL/GenBank/DDBJ whole genome shotgun (WGS) entry which is preliminary data.</text>
</comment>
<dbReference type="Proteomes" id="UP000225706">
    <property type="component" value="Unassembled WGS sequence"/>
</dbReference>
<proteinExistence type="predicted"/>
<dbReference type="Gene3D" id="1.10.720.30">
    <property type="entry name" value="SAP domain"/>
    <property type="match status" value="1"/>
</dbReference>
<dbReference type="EMBL" id="LSMT01000508">
    <property type="protein sequence ID" value="PFX16929.1"/>
    <property type="molecule type" value="Genomic_DNA"/>
</dbReference>
<evidence type="ECO:0000256" key="1">
    <source>
        <dbReference type="SAM" id="Coils"/>
    </source>
</evidence>
<evidence type="ECO:0000313" key="3">
    <source>
        <dbReference type="EMBL" id="PFX16929.1"/>
    </source>
</evidence>
<reference evidence="4" key="1">
    <citation type="journal article" date="2017" name="bioRxiv">
        <title>Comparative analysis of the genomes of Stylophora pistillata and Acropora digitifera provides evidence for extensive differences between species of corals.</title>
        <authorList>
            <person name="Voolstra C.R."/>
            <person name="Li Y."/>
            <person name="Liew Y.J."/>
            <person name="Baumgarten S."/>
            <person name="Zoccola D."/>
            <person name="Flot J.-F."/>
            <person name="Tambutte S."/>
            <person name="Allemand D."/>
            <person name="Aranda M."/>
        </authorList>
    </citation>
    <scope>NUCLEOTIDE SEQUENCE [LARGE SCALE GENOMIC DNA]</scope>
</reference>
<dbReference type="SUPFAM" id="SSF68906">
    <property type="entry name" value="SAP domain"/>
    <property type="match status" value="1"/>
</dbReference>
<evidence type="ECO:0000313" key="4">
    <source>
        <dbReference type="Proteomes" id="UP000225706"/>
    </source>
</evidence>
<name>A0A2B4RJD6_STYPI</name>